<dbReference type="SMART" id="SM00822">
    <property type="entry name" value="PKS_KR"/>
    <property type="match status" value="1"/>
</dbReference>
<dbReference type="GO" id="GO:0032787">
    <property type="term" value="P:monocarboxylic acid metabolic process"/>
    <property type="evidence" value="ECO:0007669"/>
    <property type="project" value="UniProtKB-ARBA"/>
</dbReference>
<name>A0AA44Q6Q8_BACCE</name>
<dbReference type="SUPFAM" id="SSF51735">
    <property type="entry name" value="NAD(P)-binding Rossmann-fold domains"/>
    <property type="match status" value="1"/>
</dbReference>
<proteinExistence type="inferred from homology"/>
<keyword evidence="2" id="KW-0560">Oxidoreductase</keyword>
<dbReference type="FunFam" id="3.40.50.720:FF:000173">
    <property type="entry name" value="3-oxoacyl-[acyl-carrier protein] reductase"/>
    <property type="match status" value="1"/>
</dbReference>
<sequence>MSQIKWDFKGKKALVTGGARGIGRAIVTDLVQAGAKVVFTYSVSYEAAEKLVKELGSEYVIPIKCDFSSPEEIQNLINQLREHDIKKLDFLVNNVGTIKDSFLHKMTFEDWHYVMKVNLNSLFLLTKQLILPLAYTKGSIVNISSIAGITGNAGQSNYAASKAGMIGFTKSLSKELGGLGIRINAVAPGYIETDMIKEISPTKLEQYKEAIPLKRIGDPFELSKTILFLLSDAASYITGQVIVVDGGLT</sequence>
<accession>A0AA44Q6Q8</accession>
<dbReference type="PRINTS" id="PR00080">
    <property type="entry name" value="SDRFAMILY"/>
</dbReference>
<dbReference type="RefSeq" id="WP_098523709.1">
    <property type="nucleotide sequence ID" value="NZ_NUYJ01000136.1"/>
</dbReference>
<evidence type="ECO:0000313" key="4">
    <source>
        <dbReference type="EMBL" id="PFR92621.1"/>
    </source>
</evidence>
<organism evidence="4 5">
    <name type="scientific">Bacillus cereus</name>
    <dbReference type="NCBI Taxonomy" id="1396"/>
    <lineage>
        <taxon>Bacteria</taxon>
        <taxon>Bacillati</taxon>
        <taxon>Bacillota</taxon>
        <taxon>Bacilli</taxon>
        <taxon>Bacillales</taxon>
        <taxon>Bacillaceae</taxon>
        <taxon>Bacillus</taxon>
        <taxon>Bacillus cereus group</taxon>
    </lineage>
</organism>
<dbReference type="InterPro" id="IPR002347">
    <property type="entry name" value="SDR_fam"/>
</dbReference>
<dbReference type="PRINTS" id="PR00081">
    <property type="entry name" value="GDHRDH"/>
</dbReference>
<dbReference type="PANTHER" id="PTHR42879:SF2">
    <property type="entry name" value="3-OXOACYL-[ACYL-CARRIER-PROTEIN] REDUCTASE FABG"/>
    <property type="match status" value="1"/>
</dbReference>
<dbReference type="InterPro" id="IPR020904">
    <property type="entry name" value="Sc_DH/Rdtase_CS"/>
</dbReference>
<dbReference type="NCBIfam" id="NF009466">
    <property type="entry name" value="PRK12826.1-2"/>
    <property type="match status" value="1"/>
</dbReference>
<dbReference type="InterPro" id="IPR036291">
    <property type="entry name" value="NAD(P)-bd_dom_sf"/>
</dbReference>
<gene>
    <name evidence="4" type="ORF">COK38_22345</name>
</gene>
<feature type="domain" description="Ketoreductase" evidence="3">
    <location>
        <begin position="11"/>
        <end position="194"/>
    </location>
</feature>
<dbReference type="EMBL" id="NVBO01000276">
    <property type="protein sequence ID" value="PFR92621.1"/>
    <property type="molecule type" value="Genomic_DNA"/>
</dbReference>
<protein>
    <submittedName>
        <fullName evidence="4">3-oxoacyl-ACP reductase</fullName>
    </submittedName>
</protein>
<dbReference type="PROSITE" id="PS00061">
    <property type="entry name" value="ADH_SHORT"/>
    <property type="match status" value="1"/>
</dbReference>
<comment type="similarity">
    <text evidence="1">Belongs to the short-chain dehydrogenases/reductases (SDR) family.</text>
</comment>
<dbReference type="AlphaFoldDB" id="A0AA44Q6Q8"/>
<evidence type="ECO:0000259" key="3">
    <source>
        <dbReference type="SMART" id="SM00822"/>
    </source>
</evidence>
<dbReference type="InterPro" id="IPR057326">
    <property type="entry name" value="KR_dom"/>
</dbReference>
<dbReference type="Proteomes" id="UP000226357">
    <property type="component" value="Unassembled WGS sequence"/>
</dbReference>
<dbReference type="PANTHER" id="PTHR42879">
    <property type="entry name" value="3-OXOACYL-(ACYL-CARRIER-PROTEIN) REDUCTASE"/>
    <property type="match status" value="1"/>
</dbReference>
<dbReference type="Pfam" id="PF13561">
    <property type="entry name" value="adh_short_C2"/>
    <property type="match status" value="1"/>
</dbReference>
<dbReference type="InterPro" id="IPR050259">
    <property type="entry name" value="SDR"/>
</dbReference>
<dbReference type="GO" id="GO:0016491">
    <property type="term" value="F:oxidoreductase activity"/>
    <property type="evidence" value="ECO:0007669"/>
    <property type="project" value="UniProtKB-KW"/>
</dbReference>
<reference evidence="4 5" key="1">
    <citation type="submission" date="2017-09" db="EMBL/GenBank/DDBJ databases">
        <title>Large-scale bioinformatics analysis of Bacillus genomes uncovers conserved roles of natural products in bacterial physiology.</title>
        <authorList>
            <consortium name="Agbiome Team Llc"/>
            <person name="Bleich R.M."/>
            <person name="Grubbs K.J."/>
            <person name="Santa Maria K.C."/>
            <person name="Allen S.E."/>
            <person name="Farag S."/>
            <person name="Shank E.A."/>
            <person name="Bowers A."/>
        </authorList>
    </citation>
    <scope>NUCLEOTIDE SEQUENCE [LARGE SCALE GENOMIC DNA]</scope>
    <source>
        <strain evidence="4 5">AFS067272</strain>
    </source>
</reference>
<evidence type="ECO:0000313" key="5">
    <source>
        <dbReference type="Proteomes" id="UP000226357"/>
    </source>
</evidence>
<comment type="caution">
    <text evidence="4">The sequence shown here is derived from an EMBL/GenBank/DDBJ whole genome shotgun (WGS) entry which is preliminary data.</text>
</comment>
<dbReference type="Gene3D" id="3.40.50.720">
    <property type="entry name" value="NAD(P)-binding Rossmann-like Domain"/>
    <property type="match status" value="1"/>
</dbReference>
<evidence type="ECO:0000256" key="1">
    <source>
        <dbReference type="ARBA" id="ARBA00006484"/>
    </source>
</evidence>
<evidence type="ECO:0000256" key="2">
    <source>
        <dbReference type="ARBA" id="ARBA00023002"/>
    </source>
</evidence>